<gene>
    <name evidence="1" type="ORF">OWV82_007677</name>
</gene>
<sequence>MNENSYSDAEALDLLEQLEHILEFDSLMKLIMSKKQLLPMFMDELRMSALVLSYSPKSERAWSHRRWVITMISGKCSTLQRIIEKESELVENIAEKSKMNYRAWNHRCWLVSYMTSEQVLHELKKSRNWSGLHVADNSCFHYRQKLILSNLEDLCQMQENDYSGCNIEIHRGWKEELDWNKALIKRYVGREALWLHRRFLALYWIRHTTTGHLSVSSQSKQKTGVDTDINSFMDHELFLVDSCSTIPDDDFEDFQAQAIHSATYMLWLTRQIPKSCRIAIQEKLRAGELTRLLRKTCPERCSLWDYLADSHCEGEN</sequence>
<keyword evidence="2" id="KW-1185">Reference proteome</keyword>
<evidence type="ECO:0000313" key="2">
    <source>
        <dbReference type="Proteomes" id="UP001164539"/>
    </source>
</evidence>
<dbReference type="EMBL" id="CM051397">
    <property type="protein sequence ID" value="KAJ4719744.1"/>
    <property type="molecule type" value="Genomic_DNA"/>
</dbReference>
<reference evidence="1 2" key="1">
    <citation type="journal article" date="2023" name="Science">
        <title>Complex scaffold remodeling in plant triterpene biosynthesis.</title>
        <authorList>
            <person name="De La Pena R."/>
            <person name="Hodgson H."/>
            <person name="Liu J.C."/>
            <person name="Stephenson M.J."/>
            <person name="Martin A.C."/>
            <person name="Owen C."/>
            <person name="Harkess A."/>
            <person name="Leebens-Mack J."/>
            <person name="Jimenez L.E."/>
            <person name="Osbourn A."/>
            <person name="Sattely E.S."/>
        </authorList>
    </citation>
    <scope>NUCLEOTIDE SEQUENCE [LARGE SCALE GENOMIC DNA]</scope>
    <source>
        <strain evidence="2">cv. JPN11</strain>
        <tissue evidence="1">Leaf</tissue>
    </source>
</reference>
<name>A0ACC1Y9V0_MELAZ</name>
<evidence type="ECO:0000313" key="1">
    <source>
        <dbReference type="EMBL" id="KAJ4719744.1"/>
    </source>
</evidence>
<proteinExistence type="predicted"/>
<protein>
    <submittedName>
        <fullName evidence="1">Protein prenyltransferase alpha subunit repeat-containing protein 1</fullName>
    </submittedName>
</protein>
<dbReference type="Proteomes" id="UP001164539">
    <property type="component" value="Chromosome 4"/>
</dbReference>
<organism evidence="1 2">
    <name type="scientific">Melia azedarach</name>
    <name type="common">Chinaberry tree</name>
    <dbReference type="NCBI Taxonomy" id="155640"/>
    <lineage>
        <taxon>Eukaryota</taxon>
        <taxon>Viridiplantae</taxon>
        <taxon>Streptophyta</taxon>
        <taxon>Embryophyta</taxon>
        <taxon>Tracheophyta</taxon>
        <taxon>Spermatophyta</taxon>
        <taxon>Magnoliopsida</taxon>
        <taxon>eudicotyledons</taxon>
        <taxon>Gunneridae</taxon>
        <taxon>Pentapetalae</taxon>
        <taxon>rosids</taxon>
        <taxon>malvids</taxon>
        <taxon>Sapindales</taxon>
        <taxon>Meliaceae</taxon>
        <taxon>Melia</taxon>
    </lineage>
</organism>
<comment type="caution">
    <text evidence="1">The sequence shown here is derived from an EMBL/GenBank/DDBJ whole genome shotgun (WGS) entry which is preliminary data.</text>
</comment>
<accession>A0ACC1Y9V0</accession>